<evidence type="ECO:0000313" key="6">
    <source>
        <dbReference type="EMBL" id="AJI79844.1"/>
    </source>
</evidence>
<proteinExistence type="predicted"/>
<dbReference type="Gene3D" id="3.30.70.360">
    <property type="match status" value="1"/>
</dbReference>
<dbReference type="STRING" id="161899.CSING_11745"/>
<organism evidence="6 7">
    <name type="scientific">Corynebacterium singulare</name>
    <dbReference type="NCBI Taxonomy" id="161899"/>
    <lineage>
        <taxon>Bacteria</taxon>
        <taxon>Bacillati</taxon>
        <taxon>Actinomycetota</taxon>
        <taxon>Actinomycetes</taxon>
        <taxon>Mycobacteriales</taxon>
        <taxon>Corynebacteriaceae</taxon>
        <taxon>Corynebacterium</taxon>
    </lineage>
</organism>
<dbReference type="InterPro" id="IPR002933">
    <property type="entry name" value="Peptidase_M20"/>
</dbReference>
<dbReference type="SUPFAM" id="SSF53187">
    <property type="entry name" value="Zn-dependent exopeptidases"/>
    <property type="match status" value="1"/>
</dbReference>
<protein>
    <submittedName>
        <fullName evidence="6">Acetylornithine deacetylase/succinyldiaminopimelate desuccinylase-like deacylase</fullName>
    </submittedName>
</protein>
<dbReference type="KEGG" id="csx:CSING_11745"/>
<evidence type="ECO:0000313" key="7">
    <source>
        <dbReference type="Proteomes" id="UP000031890"/>
    </source>
</evidence>
<dbReference type="EMBL" id="CP010827">
    <property type="protein sequence ID" value="AJI79844.1"/>
    <property type="molecule type" value="Genomic_DNA"/>
</dbReference>
<dbReference type="GO" id="GO:0046872">
    <property type="term" value="F:metal ion binding"/>
    <property type="evidence" value="ECO:0007669"/>
    <property type="project" value="UniProtKB-KW"/>
</dbReference>
<keyword evidence="1" id="KW-0645">Protease</keyword>
<evidence type="ECO:0000256" key="1">
    <source>
        <dbReference type="ARBA" id="ARBA00022670"/>
    </source>
</evidence>
<dbReference type="PROSITE" id="PS00758">
    <property type="entry name" value="ARGE_DAPE_CPG2_1"/>
    <property type="match status" value="1"/>
</dbReference>
<keyword evidence="3" id="KW-0378">Hydrolase</keyword>
<evidence type="ECO:0000256" key="4">
    <source>
        <dbReference type="SAM" id="MobiDB-lite"/>
    </source>
</evidence>
<dbReference type="GO" id="GO:0008233">
    <property type="term" value="F:peptidase activity"/>
    <property type="evidence" value="ECO:0007669"/>
    <property type="project" value="UniProtKB-KW"/>
</dbReference>
<dbReference type="SUPFAM" id="SSF55031">
    <property type="entry name" value="Bacterial exopeptidase dimerisation domain"/>
    <property type="match status" value="1"/>
</dbReference>
<gene>
    <name evidence="6" type="primary">tpdA</name>
    <name evidence="6" type="ORF">CSING_11745</name>
</gene>
<name>A0A0B6F3R4_9CORY</name>
<dbReference type="Pfam" id="PF01546">
    <property type="entry name" value="Peptidase_M20"/>
    <property type="match status" value="1"/>
</dbReference>
<keyword evidence="2" id="KW-0479">Metal-binding</keyword>
<reference evidence="6 7" key="1">
    <citation type="journal article" date="2015" name="Genome Announc.">
        <title>Complete Genome Sequence and Annotation of Corynebacterium singulare DSM 44357, Isolated from a Human Semen Specimen.</title>
        <authorList>
            <person name="Merten M."/>
            <person name="Brinkrolf K."/>
            <person name="Albersmeier A."/>
            <person name="Kutter Y."/>
            <person name="Ruckert C."/>
            <person name="Tauch A."/>
        </authorList>
    </citation>
    <scope>NUCLEOTIDE SEQUENCE [LARGE SCALE GENOMIC DNA]</scope>
    <source>
        <strain evidence="6">IBS B52218</strain>
    </source>
</reference>
<accession>A0A0B6F3R4</accession>
<evidence type="ECO:0000259" key="5">
    <source>
        <dbReference type="Pfam" id="PF07687"/>
    </source>
</evidence>
<dbReference type="HOGENOM" id="CLU_029469_2_0_11"/>
<dbReference type="InterPro" id="IPR036264">
    <property type="entry name" value="Bact_exopeptidase_dim_dom"/>
</dbReference>
<evidence type="ECO:0000256" key="2">
    <source>
        <dbReference type="ARBA" id="ARBA00022723"/>
    </source>
</evidence>
<evidence type="ECO:0000256" key="3">
    <source>
        <dbReference type="ARBA" id="ARBA00022801"/>
    </source>
</evidence>
<dbReference type="InterPro" id="IPR011650">
    <property type="entry name" value="Peptidase_M20_dimer"/>
</dbReference>
<dbReference type="NCBIfam" id="NF005914">
    <property type="entry name" value="PRK07907.1"/>
    <property type="match status" value="1"/>
</dbReference>
<dbReference type="InterPro" id="IPR001261">
    <property type="entry name" value="ArgE/DapE_CS"/>
</dbReference>
<dbReference type="AlphaFoldDB" id="A0A0B6F3R4"/>
<dbReference type="Proteomes" id="UP000031890">
    <property type="component" value="Chromosome"/>
</dbReference>
<dbReference type="Gene3D" id="3.40.630.10">
    <property type="entry name" value="Zn peptidases"/>
    <property type="match status" value="1"/>
</dbReference>
<dbReference type="Pfam" id="PF07687">
    <property type="entry name" value="M20_dimer"/>
    <property type="match status" value="1"/>
</dbReference>
<dbReference type="GO" id="GO:0006508">
    <property type="term" value="P:proteolysis"/>
    <property type="evidence" value="ECO:0007669"/>
    <property type="project" value="UniProtKB-KW"/>
</dbReference>
<feature type="region of interest" description="Disordered" evidence="4">
    <location>
        <begin position="1"/>
        <end position="26"/>
    </location>
</feature>
<dbReference type="PANTHER" id="PTHR43270">
    <property type="entry name" value="BETA-ALA-HIS DIPEPTIDASE"/>
    <property type="match status" value="1"/>
</dbReference>
<sequence>MQYGVNLRKSSMPRPLHLASRPGAQPAQGTLEAMSNISEFIASDRENIFSQLKELVSFNSVHNEPGLEDQTAKAAEWVSNALSTAGLEPQSITTADGSTAILATRPGKEGAKTVLLYSHYDVVPAGNPEAWESDPFTLTERNGRWYGRGAADCKGNVAMHLAALRALDANGGTDLNLTVLIEGSEERGGEGLSALIEERPELFAADAILIADAGNAKAGVPTLTTSLRGGSQINVKVSTLNSAVHSGQFGGAAPDAVKALMRALDSLTDEYGRTTIDGVDCDGTWPLAAGQDTAYTEEDFRADAQMLDGTEVMGAHDPAGATAIADLIWARPAITVTGFTSTPVAEAVNAVPATAEANLNLRTPATMDPQTTAEAVAEHLKKHVPFGAHIEVTILEANLGFETDPEKPAVALLGQCLGEAYGSEAITQGMGGSIPLTVELQGKHPNAEIALFGVEEPQATIHSANESVDPTEIENIAIAEALFLQRFA</sequence>
<dbReference type="InterPro" id="IPR051458">
    <property type="entry name" value="Cyt/Met_Dipeptidase"/>
</dbReference>
<feature type="domain" description="Peptidase M20 dimerisation" evidence="5">
    <location>
        <begin position="233"/>
        <end position="385"/>
    </location>
</feature>
<dbReference type="PANTHER" id="PTHR43270:SF12">
    <property type="entry name" value="SUCCINYL-DIAMINOPIMELATE DESUCCINYLASE"/>
    <property type="match status" value="1"/>
</dbReference>